<keyword evidence="9" id="KW-1185">Reference proteome</keyword>
<dbReference type="PROSITE" id="PS51512">
    <property type="entry name" value="DFDF"/>
    <property type="match status" value="1"/>
</dbReference>
<feature type="region of interest" description="Disordered" evidence="5">
    <location>
        <begin position="72"/>
        <end position="166"/>
    </location>
</feature>
<reference evidence="8 9" key="1">
    <citation type="submission" date="2021-12" db="EMBL/GenBank/DDBJ databases">
        <title>High titer production of polyol ester of fatty acids by Rhodotorula paludigena BS15 towards product separation-free biomass refinery.</title>
        <authorList>
            <person name="Mano J."/>
            <person name="Ono H."/>
            <person name="Tanaka T."/>
            <person name="Naito K."/>
            <person name="Sushida H."/>
            <person name="Ike M."/>
            <person name="Tokuyasu K."/>
            <person name="Kitaoka M."/>
        </authorList>
    </citation>
    <scope>NUCLEOTIDE SEQUENCE [LARGE SCALE GENOMIC DNA]</scope>
    <source>
        <strain evidence="8 9">BS15</strain>
    </source>
</reference>
<dbReference type="GO" id="GO:0031087">
    <property type="term" value="P:deadenylation-independent decapping of nuclear-transcribed mRNA"/>
    <property type="evidence" value="ECO:0007669"/>
    <property type="project" value="TreeGrafter"/>
</dbReference>
<dbReference type="AlphaFoldDB" id="A0AAV5GR66"/>
<dbReference type="Gene3D" id="3.40.50.10260">
    <property type="entry name" value="YjeF N-terminal domain"/>
    <property type="match status" value="1"/>
</dbReference>
<proteinExistence type="inferred from homology"/>
<feature type="region of interest" description="Disordered" evidence="5">
    <location>
        <begin position="253"/>
        <end position="277"/>
    </location>
</feature>
<comment type="subcellular location">
    <subcellularLocation>
        <location evidence="1">Cytoplasm</location>
        <location evidence="1">P-body</location>
    </subcellularLocation>
</comment>
<dbReference type="Pfam" id="PF09532">
    <property type="entry name" value="FDF"/>
    <property type="match status" value="1"/>
</dbReference>
<feature type="domain" description="YjeF N-terminal" evidence="6">
    <location>
        <begin position="319"/>
        <end position="560"/>
    </location>
</feature>
<protein>
    <recommendedName>
        <fullName evidence="3">Enhancer of mRNA-decapping protein 3</fullName>
    </recommendedName>
</protein>
<dbReference type="InterPro" id="IPR019050">
    <property type="entry name" value="FDF_dom"/>
</dbReference>
<comment type="similarity">
    <text evidence="2">Belongs to the EDC3 family.</text>
</comment>
<keyword evidence="4" id="KW-0963">Cytoplasm</keyword>
<comment type="caution">
    <text evidence="8">The sequence shown here is derived from an EMBL/GenBank/DDBJ whole genome shotgun (WGS) entry which is preliminary data.</text>
</comment>
<feature type="domain" description="DFDF" evidence="7">
    <location>
        <begin position="162"/>
        <end position="198"/>
    </location>
</feature>
<evidence type="ECO:0000313" key="8">
    <source>
        <dbReference type="EMBL" id="GJN92414.1"/>
    </source>
</evidence>
<dbReference type="Pfam" id="PF03853">
    <property type="entry name" value="YjeF_N"/>
    <property type="match status" value="1"/>
</dbReference>
<dbReference type="Proteomes" id="UP001342314">
    <property type="component" value="Unassembled WGS sequence"/>
</dbReference>
<accession>A0AAV5GR66</accession>
<dbReference type="InterPro" id="IPR036652">
    <property type="entry name" value="YjeF_N_dom_sf"/>
</dbReference>
<gene>
    <name evidence="8" type="ORF">Rhopal_005444-T1</name>
</gene>
<evidence type="ECO:0000313" key="9">
    <source>
        <dbReference type="Proteomes" id="UP001342314"/>
    </source>
</evidence>
<dbReference type="InterPro" id="IPR004443">
    <property type="entry name" value="YjeF_N_dom"/>
</dbReference>
<dbReference type="GO" id="GO:0003729">
    <property type="term" value="F:mRNA binding"/>
    <property type="evidence" value="ECO:0007669"/>
    <property type="project" value="TreeGrafter"/>
</dbReference>
<organism evidence="8 9">
    <name type="scientific">Rhodotorula paludigena</name>
    <dbReference type="NCBI Taxonomy" id="86838"/>
    <lineage>
        <taxon>Eukaryota</taxon>
        <taxon>Fungi</taxon>
        <taxon>Dikarya</taxon>
        <taxon>Basidiomycota</taxon>
        <taxon>Pucciniomycotina</taxon>
        <taxon>Microbotryomycetes</taxon>
        <taxon>Sporidiobolales</taxon>
        <taxon>Sporidiobolaceae</taxon>
        <taxon>Rhodotorula</taxon>
    </lineage>
</organism>
<sequence length="583" mass="62019">MANAFVGLPVLVKLRSGPHDAVKGVLSSLDPAAGTLTLTEARTTVGGVERLEGIRVLSRSEVAGLELLSVSRSAQPAPTQPPVPRPTLHHAQQGALAPSPIPSPSPLSASPKPDKPKRTRGARSHKHNQVQSNSLETEEGNEADLSSAYHDRQPKHPHHHSPGLANAQPLAEDFDFSAGLASFDKRKVFEQIKSNDATDPSLRLHAHNRNPDRVRTPQSKLLPTESVLSPNELYEQQQERLAARHQLASAAVGASESARATPTDMGRATQDDAEDEQRAEERWEKVQKQLTALEVDEREGEKELRTAKTGLAVPVIKARQWREALSIAEIESFPTPAQRLEASAHGLTTYVLSTLARTHKLFPVPAPPHSRPSICLLCTDSEKGYIGLRAGVTLANRGCRVVVLAEDGTEGRSERWRTGLRVLSSAGGRIVRDPQDLPPAFNLVIDALGLDSDPLSSSVASPRLDAAPSFASSHGAQQGASASSAASWASALDAPLLSLDVPFGIDGDAGAPTAEPSLRPTHLLAFGLPRPSALALVQAGEKAAPALALADVGFSPSVWERVGVEGFDRATFGADAVVELERA</sequence>
<dbReference type="PANTHER" id="PTHR13612">
    <property type="entry name" value="ENHANCER OF MRNA-DECAPPING PROTEIN 3"/>
    <property type="match status" value="1"/>
</dbReference>
<evidence type="ECO:0000259" key="6">
    <source>
        <dbReference type="PROSITE" id="PS51385"/>
    </source>
</evidence>
<evidence type="ECO:0000256" key="1">
    <source>
        <dbReference type="ARBA" id="ARBA00004201"/>
    </source>
</evidence>
<feature type="compositionally biased region" description="Basic residues" evidence="5">
    <location>
        <begin position="115"/>
        <end position="128"/>
    </location>
</feature>
<dbReference type="GO" id="GO:0033962">
    <property type="term" value="P:P-body assembly"/>
    <property type="evidence" value="ECO:0007669"/>
    <property type="project" value="TreeGrafter"/>
</dbReference>
<evidence type="ECO:0000256" key="2">
    <source>
        <dbReference type="ARBA" id="ARBA00006610"/>
    </source>
</evidence>
<dbReference type="PANTHER" id="PTHR13612:SF0">
    <property type="entry name" value="ENHANCER OF MRNA-DECAPPING PROTEIN 3"/>
    <property type="match status" value="1"/>
</dbReference>
<dbReference type="PROSITE" id="PS51385">
    <property type="entry name" value="YJEF_N"/>
    <property type="match status" value="1"/>
</dbReference>
<evidence type="ECO:0000256" key="3">
    <source>
        <dbReference type="ARBA" id="ARBA00015797"/>
    </source>
</evidence>
<dbReference type="EMBL" id="BQKY01000011">
    <property type="protein sequence ID" value="GJN92414.1"/>
    <property type="molecule type" value="Genomic_DNA"/>
</dbReference>
<dbReference type="InterPro" id="IPR025762">
    <property type="entry name" value="DFDF"/>
</dbReference>
<evidence type="ECO:0000256" key="5">
    <source>
        <dbReference type="SAM" id="MobiDB-lite"/>
    </source>
</evidence>
<dbReference type="GO" id="GO:0000932">
    <property type="term" value="C:P-body"/>
    <property type="evidence" value="ECO:0007669"/>
    <property type="project" value="UniProtKB-SubCell"/>
</dbReference>
<name>A0AAV5GR66_9BASI</name>
<dbReference type="SUPFAM" id="SSF64153">
    <property type="entry name" value="YjeF N-terminal domain-like"/>
    <property type="match status" value="1"/>
</dbReference>
<dbReference type="SMART" id="SM01199">
    <property type="entry name" value="FDF"/>
    <property type="match status" value="1"/>
</dbReference>
<evidence type="ECO:0000259" key="7">
    <source>
        <dbReference type="PROSITE" id="PS51512"/>
    </source>
</evidence>
<evidence type="ECO:0000256" key="4">
    <source>
        <dbReference type="ARBA" id="ARBA00022490"/>
    </source>
</evidence>